<feature type="region of interest" description="Disordered" evidence="5">
    <location>
        <begin position="1"/>
        <end position="23"/>
    </location>
</feature>
<dbReference type="STRING" id="387005.A0A183HFX1"/>
<keyword evidence="8" id="KW-1185">Reference proteome</keyword>
<sequence>MDHQSSEMPSLPPQTVPVIPTPSPAIPPPQGTVYFRPPYVFPDGLPEPVSCEQPNVPSLLENNSTEDFTNNNAGLVQEATPEVSPNAIFCPPLPIPFPFPPPVQSIPFFTPNISPIPVICVLPPFPCISIPGNALPFSSYQNWLMANAAPQNPTMRRTPRKNNIFSTGAYQSSIRFCGNDDCRNFQRDNAIRSELMHQIRSGPSLSNYRTRLCINFKNGHCPYGDRCQFIHQQTSDGIMKTRFSVNAPEFVPGANA</sequence>
<proteinExistence type="predicted"/>
<dbReference type="Gene3D" id="4.10.1000.10">
    <property type="entry name" value="Zinc finger, CCCH-type"/>
    <property type="match status" value="1"/>
</dbReference>
<dbReference type="GO" id="GO:0008270">
    <property type="term" value="F:zinc ion binding"/>
    <property type="evidence" value="ECO:0007669"/>
    <property type="project" value="UniProtKB-KW"/>
</dbReference>
<dbReference type="AlphaFoldDB" id="A0A183HFX1"/>
<keyword evidence="2 4" id="KW-0863">Zinc-finger</keyword>
<reference evidence="9" key="1">
    <citation type="submission" date="2016-06" db="UniProtKB">
        <authorList>
            <consortium name="WormBaseParasite"/>
        </authorList>
    </citation>
    <scope>IDENTIFICATION</scope>
</reference>
<feature type="zinc finger region" description="C3H1-type" evidence="4">
    <location>
        <begin position="207"/>
        <end position="234"/>
    </location>
</feature>
<dbReference type="PROSITE" id="PS50103">
    <property type="entry name" value="ZF_C3H1"/>
    <property type="match status" value="1"/>
</dbReference>
<keyword evidence="3 4" id="KW-0862">Zinc</keyword>
<dbReference type="SMART" id="SM00356">
    <property type="entry name" value="ZnF_C3H1"/>
    <property type="match status" value="1"/>
</dbReference>
<gene>
    <name evidence="7" type="ORF">OFLC_LOCUS6382</name>
</gene>
<evidence type="ECO:0000256" key="2">
    <source>
        <dbReference type="ARBA" id="ARBA00022771"/>
    </source>
</evidence>
<accession>A0A183HFX1</accession>
<dbReference type="WBParaSite" id="OFLC_0000638201-mRNA-1">
    <property type="protein sequence ID" value="OFLC_0000638201-mRNA-1"/>
    <property type="gene ID" value="OFLC_0000638201"/>
</dbReference>
<evidence type="ECO:0000256" key="5">
    <source>
        <dbReference type="SAM" id="MobiDB-lite"/>
    </source>
</evidence>
<evidence type="ECO:0000256" key="4">
    <source>
        <dbReference type="PROSITE-ProRule" id="PRU00723"/>
    </source>
</evidence>
<evidence type="ECO:0000256" key="3">
    <source>
        <dbReference type="ARBA" id="ARBA00022833"/>
    </source>
</evidence>
<dbReference type="InterPro" id="IPR036855">
    <property type="entry name" value="Znf_CCCH_sf"/>
</dbReference>
<keyword evidence="1 4" id="KW-0479">Metal-binding</keyword>
<evidence type="ECO:0000313" key="8">
    <source>
        <dbReference type="Proteomes" id="UP000267606"/>
    </source>
</evidence>
<evidence type="ECO:0000313" key="9">
    <source>
        <dbReference type="WBParaSite" id="OFLC_0000638201-mRNA-1"/>
    </source>
</evidence>
<evidence type="ECO:0000313" key="7">
    <source>
        <dbReference type="EMBL" id="VDO46390.1"/>
    </source>
</evidence>
<dbReference type="SUPFAM" id="SSF90229">
    <property type="entry name" value="CCCH zinc finger"/>
    <property type="match status" value="1"/>
</dbReference>
<protein>
    <submittedName>
        <fullName evidence="9">C3H1-type domain-containing protein</fullName>
    </submittedName>
</protein>
<organism evidence="9">
    <name type="scientific">Onchocerca flexuosa</name>
    <dbReference type="NCBI Taxonomy" id="387005"/>
    <lineage>
        <taxon>Eukaryota</taxon>
        <taxon>Metazoa</taxon>
        <taxon>Ecdysozoa</taxon>
        <taxon>Nematoda</taxon>
        <taxon>Chromadorea</taxon>
        <taxon>Rhabditida</taxon>
        <taxon>Spirurina</taxon>
        <taxon>Spiruromorpha</taxon>
        <taxon>Filarioidea</taxon>
        <taxon>Onchocercidae</taxon>
        <taxon>Onchocerca</taxon>
    </lineage>
</organism>
<feature type="domain" description="C3H1-type" evidence="6">
    <location>
        <begin position="207"/>
        <end position="234"/>
    </location>
</feature>
<dbReference type="Pfam" id="PF00642">
    <property type="entry name" value="zf-CCCH"/>
    <property type="match status" value="1"/>
</dbReference>
<dbReference type="EMBL" id="UZAJ01006029">
    <property type="protein sequence ID" value="VDO46390.1"/>
    <property type="molecule type" value="Genomic_DNA"/>
</dbReference>
<evidence type="ECO:0000256" key="1">
    <source>
        <dbReference type="ARBA" id="ARBA00022723"/>
    </source>
</evidence>
<dbReference type="Proteomes" id="UP000267606">
    <property type="component" value="Unassembled WGS sequence"/>
</dbReference>
<feature type="compositionally biased region" description="Pro residues" evidence="5">
    <location>
        <begin position="10"/>
        <end position="23"/>
    </location>
</feature>
<dbReference type="InterPro" id="IPR000571">
    <property type="entry name" value="Znf_CCCH"/>
</dbReference>
<evidence type="ECO:0000259" key="6">
    <source>
        <dbReference type="PROSITE" id="PS50103"/>
    </source>
</evidence>
<name>A0A183HFX1_9BILA</name>
<reference evidence="7 8" key="2">
    <citation type="submission" date="2018-11" db="EMBL/GenBank/DDBJ databases">
        <authorList>
            <consortium name="Pathogen Informatics"/>
        </authorList>
    </citation>
    <scope>NUCLEOTIDE SEQUENCE [LARGE SCALE GENOMIC DNA]</scope>
</reference>